<feature type="domain" description="DUF5642" evidence="2">
    <location>
        <begin position="45"/>
        <end position="226"/>
    </location>
</feature>
<accession>A0A375Z416</accession>
<keyword evidence="4" id="KW-1185">Reference proteome</keyword>
<sequence length="228" mass="23495">MLAVAGLGSVALAACVEAPEHTAAHSAQPPAPSSAQPAPPPPKYDISRVDNLKDSFPPGFKTDPHPAKTLEQQDIDNSGIMPFTQAQFDPPQCRALVIPPYVDATVGTQAAGVRGQADQGEIYIVAMRLTKPTPAGPPPAGCEQVSMSGASQATGTAEAIPAPNIEGATTTGVKLSPADTDEDPDYEFTVALDDQTSIVVMGSTAEQLNPQQVMSDLLVKAASAVRGQ</sequence>
<feature type="region of interest" description="Disordered" evidence="1">
    <location>
        <begin position="23"/>
        <end position="69"/>
    </location>
</feature>
<proteinExistence type="predicted"/>
<organism evidence="3 4">
    <name type="scientific">Mycobacterium shimoidei</name>
    <dbReference type="NCBI Taxonomy" id="29313"/>
    <lineage>
        <taxon>Bacteria</taxon>
        <taxon>Bacillati</taxon>
        <taxon>Actinomycetota</taxon>
        <taxon>Actinomycetes</taxon>
        <taxon>Mycobacteriales</taxon>
        <taxon>Mycobacteriaceae</taxon>
        <taxon>Mycobacterium</taxon>
    </lineage>
</organism>
<dbReference type="Proteomes" id="UP000252015">
    <property type="component" value="Unassembled WGS sequence"/>
</dbReference>
<protein>
    <recommendedName>
        <fullName evidence="2">DUF5642 domain-containing protein</fullName>
    </recommendedName>
</protein>
<name>A0A375Z416_MYCSH</name>
<dbReference type="EMBL" id="UEGW01000001">
    <property type="protein sequence ID" value="SRX95837.1"/>
    <property type="molecule type" value="Genomic_DNA"/>
</dbReference>
<feature type="compositionally biased region" description="Pro residues" evidence="1">
    <location>
        <begin position="29"/>
        <end position="43"/>
    </location>
</feature>
<dbReference type="InterPro" id="IPR041313">
    <property type="entry name" value="DUF5642"/>
</dbReference>
<evidence type="ECO:0000313" key="4">
    <source>
        <dbReference type="Proteomes" id="UP000252015"/>
    </source>
</evidence>
<evidence type="ECO:0000259" key="2">
    <source>
        <dbReference type="Pfam" id="PF18702"/>
    </source>
</evidence>
<evidence type="ECO:0000256" key="1">
    <source>
        <dbReference type="SAM" id="MobiDB-lite"/>
    </source>
</evidence>
<evidence type="ECO:0000313" key="3">
    <source>
        <dbReference type="EMBL" id="SRX95837.1"/>
    </source>
</evidence>
<dbReference type="RefSeq" id="WP_181786870.1">
    <property type="nucleotide sequence ID" value="NZ_UEGW01000001.1"/>
</dbReference>
<dbReference type="Pfam" id="PF18702">
    <property type="entry name" value="DUF5642"/>
    <property type="match status" value="1"/>
</dbReference>
<reference evidence="3 4" key="1">
    <citation type="submission" date="2018-05" db="EMBL/GenBank/DDBJ databases">
        <authorList>
            <consortium name="IHU Genomes"/>
        </authorList>
    </citation>
    <scope>NUCLEOTIDE SEQUENCE [LARGE SCALE GENOMIC DNA]</scope>
    <source>
        <strain evidence="3 4">P7336</strain>
    </source>
</reference>
<dbReference type="AlphaFoldDB" id="A0A375Z416"/>
<gene>
    <name evidence="3" type="ORF">MSP7336_04110</name>
</gene>